<dbReference type="Proteomes" id="UP000294656">
    <property type="component" value="Unassembled WGS sequence"/>
</dbReference>
<keyword evidence="4" id="KW-0472">Membrane</keyword>
<evidence type="ECO:0000256" key="3">
    <source>
        <dbReference type="ARBA" id="ARBA00034247"/>
    </source>
</evidence>
<evidence type="ECO:0000256" key="4">
    <source>
        <dbReference type="SAM" id="Phobius"/>
    </source>
</evidence>
<dbReference type="PANTHER" id="PTHR45138">
    <property type="entry name" value="REGULATORY COMPONENTS OF SENSORY TRANSDUCTION SYSTEM"/>
    <property type="match status" value="1"/>
</dbReference>
<feature type="transmembrane region" description="Helical" evidence="4">
    <location>
        <begin position="271"/>
        <end position="292"/>
    </location>
</feature>
<evidence type="ECO:0000256" key="2">
    <source>
        <dbReference type="ARBA" id="ARBA00012528"/>
    </source>
</evidence>
<dbReference type="AlphaFoldDB" id="A0A4R6MD42"/>
<reference evidence="6 7" key="1">
    <citation type="submission" date="2019-03" db="EMBL/GenBank/DDBJ databases">
        <title>Genomic Encyclopedia of Type Strains, Phase III (KMG-III): the genomes of soil and plant-associated and newly described type strains.</title>
        <authorList>
            <person name="Whitman W."/>
        </authorList>
    </citation>
    <scope>NUCLEOTIDE SEQUENCE [LARGE SCALE GENOMIC DNA]</scope>
    <source>
        <strain evidence="6 7">CECT 7378</strain>
    </source>
</reference>
<dbReference type="Gene3D" id="3.30.70.270">
    <property type="match status" value="1"/>
</dbReference>
<dbReference type="Pfam" id="PF00990">
    <property type="entry name" value="GGDEF"/>
    <property type="match status" value="1"/>
</dbReference>
<dbReference type="InterPro" id="IPR029787">
    <property type="entry name" value="Nucleotide_cyclase"/>
</dbReference>
<evidence type="ECO:0000313" key="7">
    <source>
        <dbReference type="Proteomes" id="UP000294656"/>
    </source>
</evidence>
<comment type="cofactor">
    <cofactor evidence="1">
        <name>Mg(2+)</name>
        <dbReference type="ChEBI" id="CHEBI:18420"/>
    </cofactor>
</comment>
<feature type="transmembrane region" description="Helical" evidence="4">
    <location>
        <begin position="197"/>
        <end position="219"/>
    </location>
</feature>
<dbReference type="CDD" id="cd01949">
    <property type="entry name" value="GGDEF"/>
    <property type="match status" value="1"/>
</dbReference>
<sequence>MSNGVSQLSPSTWYASTIFAFGIAATVFVCAVLGILTRPEGMPAIIWPSNAIILGVMIRFRQYCRYLILGFSFCALVAADVVTGSVFWQAFGFTFANIVSVVLCYLILTRCPGLDSQLREKYSILHLLLACSVSAIVGGMVGASIFYYFSGHGFLQSFVLWFTADISSTFAVLPVLLTLPDRFNRLWNNINFKRRNVVPVVSVVLATALTMTISGPGAVAFPISALIWCALTYSLFVNAVISMLLAVFLYTMEALNLIAIFSSVHFVSDIVSFRIGVTMLVLAPLAVASINISRLDIIKDLDYAVNHDHLTRAMSRGAFESSVQQHAHSEEAKHSAAFIMMDIDHFKVVNDRYGHLGGDQVLIKFSHLVENCLADTDLFARMGGEEFCALIHDKSYSEVIELADTIREKVSRLKVTSLDNREMMITVSIGLFFKSEGEVCHLDEALIGADRALYRAKEAGRNCLYCTQAAKTA</sequence>
<keyword evidence="7" id="KW-1185">Reference proteome</keyword>
<keyword evidence="4" id="KW-0812">Transmembrane</keyword>
<dbReference type="NCBIfam" id="TIGR00254">
    <property type="entry name" value="GGDEF"/>
    <property type="match status" value="1"/>
</dbReference>
<feature type="transmembrane region" description="Helical" evidence="4">
    <location>
        <begin position="225"/>
        <end position="250"/>
    </location>
</feature>
<feature type="transmembrane region" description="Helical" evidence="4">
    <location>
        <begin position="155"/>
        <end position="177"/>
    </location>
</feature>
<feature type="transmembrane region" description="Helical" evidence="4">
    <location>
        <begin position="124"/>
        <end position="149"/>
    </location>
</feature>
<name>A0A4R6MD42_9GAMM</name>
<dbReference type="EC" id="2.7.7.65" evidence="2"/>
<dbReference type="InterPro" id="IPR043128">
    <property type="entry name" value="Rev_trsase/Diguanyl_cyclase"/>
</dbReference>
<protein>
    <recommendedName>
        <fullName evidence="2">diguanylate cyclase</fullName>
        <ecNumber evidence="2">2.7.7.65</ecNumber>
    </recommendedName>
</protein>
<dbReference type="GO" id="GO:0052621">
    <property type="term" value="F:diguanylate cyclase activity"/>
    <property type="evidence" value="ECO:0007669"/>
    <property type="project" value="UniProtKB-EC"/>
</dbReference>
<feature type="transmembrane region" description="Helical" evidence="4">
    <location>
        <begin position="94"/>
        <end position="112"/>
    </location>
</feature>
<organism evidence="6 7">
    <name type="scientific">Marinomonas balearica</name>
    <dbReference type="NCBI Taxonomy" id="491947"/>
    <lineage>
        <taxon>Bacteria</taxon>
        <taxon>Pseudomonadati</taxon>
        <taxon>Pseudomonadota</taxon>
        <taxon>Gammaproteobacteria</taxon>
        <taxon>Oceanospirillales</taxon>
        <taxon>Oceanospirillaceae</taxon>
        <taxon>Marinomonas</taxon>
    </lineage>
</organism>
<dbReference type="RefSeq" id="WP_166637620.1">
    <property type="nucleotide sequence ID" value="NZ_SNXC01000009.1"/>
</dbReference>
<comment type="catalytic activity">
    <reaction evidence="3">
        <text>2 GTP = 3',3'-c-di-GMP + 2 diphosphate</text>
        <dbReference type="Rhea" id="RHEA:24898"/>
        <dbReference type="ChEBI" id="CHEBI:33019"/>
        <dbReference type="ChEBI" id="CHEBI:37565"/>
        <dbReference type="ChEBI" id="CHEBI:58805"/>
        <dbReference type="EC" id="2.7.7.65"/>
    </reaction>
</comment>
<proteinExistence type="predicted"/>
<dbReference type="FunFam" id="3.30.70.270:FF:000001">
    <property type="entry name" value="Diguanylate cyclase domain protein"/>
    <property type="match status" value="1"/>
</dbReference>
<dbReference type="SMART" id="SM00267">
    <property type="entry name" value="GGDEF"/>
    <property type="match status" value="1"/>
</dbReference>
<accession>A0A4R6MD42</accession>
<feature type="transmembrane region" description="Helical" evidence="4">
    <location>
        <begin position="67"/>
        <end position="88"/>
    </location>
</feature>
<comment type="caution">
    <text evidence="6">The sequence shown here is derived from an EMBL/GenBank/DDBJ whole genome shotgun (WGS) entry which is preliminary data.</text>
</comment>
<dbReference type="SUPFAM" id="SSF55073">
    <property type="entry name" value="Nucleotide cyclase"/>
    <property type="match status" value="1"/>
</dbReference>
<evidence type="ECO:0000256" key="1">
    <source>
        <dbReference type="ARBA" id="ARBA00001946"/>
    </source>
</evidence>
<dbReference type="InterPro" id="IPR050469">
    <property type="entry name" value="Diguanylate_Cyclase"/>
</dbReference>
<keyword evidence="4" id="KW-1133">Transmembrane helix</keyword>
<dbReference type="InterPro" id="IPR000160">
    <property type="entry name" value="GGDEF_dom"/>
</dbReference>
<feature type="transmembrane region" description="Helical" evidence="4">
    <location>
        <begin position="12"/>
        <end position="36"/>
    </location>
</feature>
<dbReference type="PROSITE" id="PS50887">
    <property type="entry name" value="GGDEF"/>
    <property type="match status" value="1"/>
</dbReference>
<gene>
    <name evidence="6" type="ORF">DFP79_0416</name>
</gene>
<dbReference type="PANTHER" id="PTHR45138:SF9">
    <property type="entry name" value="DIGUANYLATE CYCLASE DGCM-RELATED"/>
    <property type="match status" value="1"/>
</dbReference>
<dbReference type="EMBL" id="SNXC01000009">
    <property type="protein sequence ID" value="TDO99434.1"/>
    <property type="molecule type" value="Genomic_DNA"/>
</dbReference>
<feature type="domain" description="GGDEF" evidence="5">
    <location>
        <begin position="334"/>
        <end position="469"/>
    </location>
</feature>
<evidence type="ECO:0000259" key="5">
    <source>
        <dbReference type="PROSITE" id="PS50887"/>
    </source>
</evidence>
<evidence type="ECO:0000313" key="6">
    <source>
        <dbReference type="EMBL" id="TDO99434.1"/>
    </source>
</evidence>